<sequence>MSESFKVNFESLILDQSLQEKDIRSSCSKKKTKKMKILPKSSKFCSSHKIHNKKIKSILNFARKNRNSFAVPPPCNQILPDVRRISNISTKLPQIDPELKNKLSKSTDKASFETLNPFQIKNSNLRVILHKLKETNNLHSEFMSKKALHRSSLKSTAPPSPKSQKDYLNDFITKVINKPSIANDIIKSDIGYDPRQNIKILALLYEKFLQAREVLEQSEEAKKPHPVDEKVKEVDFPEKNESGTEETLLRLITKNKNKNDRNMSKLEQFLDLGEIEQARRELSVKARIEEDLKTIVSNVVDKRVYSMNVKKGIE</sequence>
<reference evidence="1" key="1">
    <citation type="submission" date="2023-07" db="EMBL/GenBank/DDBJ databases">
        <authorList>
            <consortium name="AG Swart"/>
            <person name="Singh M."/>
            <person name="Singh A."/>
            <person name="Seah K."/>
            <person name="Emmerich C."/>
        </authorList>
    </citation>
    <scope>NUCLEOTIDE SEQUENCE</scope>
    <source>
        <strain evidence="1">DP1</strain>
    </source>
</reference>
<accession>A0AAD1UHL5</accession>
<protein>
    <submittedName>
        <fullName evidence="1">Uncharacterized protein</fullName>
    </submittedName>
</protein>
<evidence type="ECO:0000313" key="2">
    <source>
        <dbReference type="Proteomes" id="UP001295684"/>
    </source>
</evidence>
<comment type="caution">
    <text evidence="1">The sequence shown here is derived from an EMBL/GenBank/DDBJ whole genome shotgun (WGS) entry which is preliminary data.</text>
</comment>
<evidence type="ECO:0000313" key="1">
    <source>
        <dbReference type="EMBL" id="CAI2367413.1"/>
    </source>
</evidence>
<dbReference type="AlphaFoldDB" id="A0AAD1UHL5"/>
<keyword evidence="2" id="KW-1185">Reference proteome</keyword>
<proteinExistence type="predicted"/>
<dbReference type="Proteomes" id="UP001295684">
    <property type="component" value="Unassembled WGS sequence"/>
</dbReference>
<name>A0AAD1UHL5_EUPCR</name>
<gene>
    <name evidence="1" type="ORF">ECRASSUSDP1_LOCUS8696</name>
</gene>
<dbReference type="EMBL" id="CAMPGE010008518">
    <property type="protein sequence ID" value="CAI2367413.1"/>
    <property type="molecule type" value="Genomic_DNA"/>
</dbReference>
<organism evidence="1 2">
    <name type="scientific">Euplotes crassus</name>
    <dbReference type="NCBI Taxonomy" id="5936"/>
    <lineage>
        <taxon>Eukaryota</taxon>
        <taxon>Sar</taxon>
        <taxon>Alveolata</taxon>
        <taxon>Ciliophora</taxon>
        <taxon>Intramacronucleata</taxon>
        <taxon>Spirotrichea</taxon>
        <taxon>Hypotrichia</taxon>
        <taxon>Euplotida</taxon>
        <taxon>Euplotidae</taxon>
        <taxon>Moneuplotes</taxon>
    </lineage>
</organism>